<dbReference type="STRING" id="1917485.BOO69_14435"/>
<feature type="transmembrane region" description="Helical" evidence="6">
    <location>
        <begin position="482"/>
        <end position="505"/>
    </location>
</feature>
<dbReference type="GO" id="GO:0005886">
    <property type="term" value="C:plasma membrane"/>
    <property type="evidence" value="ECO:0007669"/>
    <property type="project" value="UniProtKB-SubCell"/>
</dbReference>
<protein>
    <submittedName>
        <fullName evidence="8">RND transporter</fullName>
    </submittedName>
</protein>
<evidence type="ECO:0000256" key="5">
    <source>
        <dbReference type="ARBA" id="ARBA00023136"/>
    </source>
</evidence>
<dbReference type="Gene3D" id="1.20.1640.10">
    <property type="entry name" value="Multidrug efflux transporter AcrB transmembrane domain"/>
    <property type="match status" value="2"/>
</dbReference>
<feature type="transmembrane region" description="Helical" evidence="6">
    <location>
        <begin position="232"/>
        <end position="252"/>
    </location>
</feature>
<dbReference type="SUPFAM" id="SSF82866">
    <property type="entry name" value="Multidrug efflux transporter AcrB transmembrane domain"/>
    <property type="match status" value="2"/>
</dbReference>
<evidence type="ECO:0000313" key="9">
    <source>
        <dbReference type="Proteomes" id="UP000181897"/>
    </source>
</evidence>
<evidence type="ECO:0000256" key="6">
    <source>
        <dbReference type="SAM" id="Phobius"/>
    </source>
</evidence>
<feature type="transmembrane region" description="Helical" evidence="6">
    <location>
        <begin position="167"/>
        <end position="188"/>
    </location>
</feature>
<feature type="domain" description="SSD" evidence="7">
    <location>
        <begin position="166"/>
        <end position="286"/>
    </location>
</feature>
<dbReference type="KEGG" id="suam:BOO69_14435"/>
<name>A0A1J0WMB2_9RHOB</name>
<dbReference type="InterPro" id="IPR004869">
    <property type="entry name" value="MMPL_dom"/>
</dbReference>
<evidence type="ECO:0000259" key="7">
    <source>
        <dbReference type="PROSITE" id="PS50156"/>
    </source>
</evidence>
<reference evidence="8 9" key="1">
    <citation type="submission" date="2016-11" db="EMBL/GenBank/DDBJ databases">
        <title>Complete genome sequence of Sulfitobacter sp. AM1-D1, a toxic bacteria associated with marine dinoflagellate Alexandrium minutum in East China Sea.</title>
        <authorList>
            <person name="Yang Q."/>
            <person name="Zhang X."/>
            <person name="Tian X."/>
        </authorList>
    </citation>
    <scope>NUCLEOTIDE SEQUENCE [LARGE SCALE GENOMIC DNA]</scope>
    <source>
        <strain evidence="8 9">AM1-D1</strain>
    </source>
</reference>
<dbReference type="AlphaFoldDB" id="A0A1J0WMB2"/>
<sequence length="647" mass="67432">MALLQGARPFSPDDLSGLRDISLDLEFVEGVTGVASPFALRLPPEEGTARGTPLFGPTIGPDYPERLARFDALETGLPTLINPDRTALLMVIDVASGRQPLAETLAALRETFAGGLPEDTRLTLTGEDAISAEIVGGLKTDLVSLNLWGGLLVVLAALVLMRDPRMALLAVVPALCSAAAVLALSVWLGYPVTVLSNVVPLLLLVLGVADGVHLAGHLKTSGQDVEDTIRNIGPACALTGLTTAAAFAGIMVTGNDQLFEFAVLGATGALMCLSLTLVIFALLGRVLPPGTGTPAAATGRVALTLCAAAARRPLAVTLAALALLVVSTGAYLQNTPWFPLYQNLPRQSATLAANDAIAKDFGGVFQMVVEVPDDWETLLRADRALSAVAGPQAVLSQADVARWAGSVDAPPDAQLLGSLPAGTLGRLETADGGYRLFVSTPEPMRNRQSLARFDALEAAAFSAGAARVIGLPALMRHEAVHLISQLSLGLLLAAVGGTLIVALAFRSPRIFALLLVPNLLPLMVTGGSLMIWAGGQLTPTAVLALTIAFGIAIDDSVHFLNRYREARRTGKSSAEAVETAARSAGQVMVMTTVLLTAGLGVTAISDFFPIRLFGGMMILTLWTALLCDLLLLPALLLLRKADHHGAR</sequence>
<evidence type="ECO:0000256" key="3">
    <source>
        <dbReference type="ARBA" id="ARBA00022692"/>
    </source>
</evidence>
<feature type="transmembrane region" description="Helical" evidence="6">
    <location>
        <begin position="512"/>
        <end position="535"/>
    </location>
</feature>
<dbReference type="Pfam" id="PF02460">
    <property type="entry name" value="Patched"/>
    <property type="match status" value="1"/>
</dbReference>
<feature type="transmembrane region" description="Helical" evidence="6">
    <location>
        <begin position="541"/>
        <end position="563"/>
    </location>
</feature>
<comment type="subcellular location">
    <subcellularLocation>
        <location evidence="1">Cell membrane</location>
        <topology evidence="1">Multi-pass membrane protein</topology>
    </subcellularLocation>
</comment>
<proteinExistence type="predicted"/>
<keyword evidence="9" id="KW-1185">Reference proteome</keyword>
<organism evidence="8 9">
    <name type="scientific">Sulfitobacter alexandrii</name>
    <dbReference type="NCBI Taxonomy" id="1917485"/>
    <lineage>
        <taxon>Bacteria</taxon>
        <taxon>Pseudomonadati</taxon>
        <taxon>Pseudomonadota</taxon>
        <taxon>Alphaproteobacteria</taxon>
        <taxon>Rhodobacterales</taxon>
        <taxon>Roseobacteraceae</taxon>
        <taxon>Sulfitobacter</taxon>
    </lineage>
</organism>
<dbReference type="InterPro" id="IPR003392">
    <property type="entry name" value="PTHD_SSD"/>
</dbReference>
<dbReference type="EMBL" id="CP018076">
    <property type="protein sequence ID" value="APE45500.1"/>
    <property type="molecule type" value="Genomic_DNA"/>
</dbReference>
<keyword evidence="3 6" id="KW-0812">Transmembrane</keyword>
<gene>
    <name evidence="8" type="ORF">BOO69_14435</name>
</gene>
<keyword evidence="2" id="KW-1003">Cell membrane</keyword>
<accession>A0A1J0WMB2</accession>
<dbReference type="PANTHER" id="PTHR33406">
    <property type="entry name" value="MEMBRANE PROTEIN MJ1562-RELATED"/>
    <property type="match status" value="1"/>
</dbReference>
<keyword evidence="4 6" id="KW-1133">Transmembrane helix</keyword>
<dbReference type="Proteomes" id="UP000181897">
    <property type="component" value="Chromosome"/>
</dbReference>
<feature type="transmembrane region" description="Helical" evidence="6">
    <location>
        <begin position="616"/>
        <end position="638"/>
    </location>
</feature>
<dbReference type="InterPro" id="IPR000731">
    <property type="entry name" value="SSD"/>
</dbReference>
<evidence type="ECO:0000313" key="8">
    <source>
        <dbReference type="EMBL" id="APE45500.1"/>
    </source>
</evidence>
<keyword evidence="5 6" id="KW-0472">Membrane</keyword>
<feature type="transmembrane region" description="Helical" evidence="6">
    <location>
        <begin position="194"/>
        <end position="212"/>
    </location>
</feature>
<dbReference type="PROSITE" id="PS50156">
    <property type="entry name" value="SSD"/>
    <property type="match status" value="2"/>
</dbReference>
<dbReference type="Pfam" id="PF03176">
    <property type="entry name" value="MMPL"/>
    <property type="match status" value="1"/>
</dbReference>
<evidence type="ECO:0000256" key="4">
    <source>
        <dbReference type="ARBA" id="ARBA00022989"/>
    </source>
</evidence>
<feature type="transmembrane region" description="Helical" evidence="6">
    <location>
        <begin position="584"/>
        <end position="604"/>
    </location>
</feature>
<feature type="transmembrane region" description="Helical" evidence="6">
    <location>
        <begin position="314"/>
        <end position="332"/>
    </location>
</feature>
<dbReference type="InterPro" id="IPR050545">
    <property type="entry name" value="Mycobact_MmpL"/>
</dbReference>
<dbReference type="PANTHER" id="PTHR33406:SF12">
    <property type="entry name" value="BLR2997 PROTEIN"/>
    <property type="match status" value="1"/>
</dbReference>
<feature type="transmembrane region" description="Helical" evidence="6">
    <location>
        <begin position="258"/>
        <end position="283"/>
    </location>
</feature>
<evidence type="ECO:0000256" key="2">
    <source>
        <dbReference type="ARBA" id="ARBA00022475"/>
    </source>
</evidence>
<feature type="transmembrane region" description="Helical" evidence="6">
    <location>
        <begin position="142"/>
        <end position="160"/>
    </location>
</feature>
<feature type="domain" description="SSD" evidence="7">
    <location>
        <begin position="536"/>
        <end position="638"/>
    </location>
</feature>
<evidence type="ECO:0000256" key="1">
    <source>
        <dbReference type="ARBA" id="ARBA00004651"/>
    </source>
</evidence>